<dbReference type="PANTHER" id="PTHR23518:SF2">
    <property type="entry name" value="MAJOR FACILITATOR SUPERFAMILY TRANSPORTER"/>
    <property type="match status" value="1"/>
</dbReference>
<dbReference type="InterPro" id="IPR020846">
    <property type="entry name" value="MFS_dom"/>
</dbReference>
<gene>
    <name evidence="4" type="ORF">S06H3_23188</name>
</gene>
<dbReference type="PANTHER" id="PTHR23518">
    <property type="entry name" value="C-METHYLTRANSFERASE"/>
    <property type="match status" value="1"/>
</dbReference>
<keyword evidence="2" id="KW-1133">Transmembrane helix</keyword>
<feature type="region of interest" description="Disordered" evidence="1">
    <location>
        <begin position="143"/>
        <end position="162"/>
    </location>
</feature>
<protein>
    <recommendedName>
        <fullName evidence="3">Major facilitator superfamily (MFS) profile domain-containing protein</fullName>
    </recommendedName>
</protein>
<feature type="transmembrane region" description="Helical" evidence="2">
    <location>
        <begin position="20"/>
        <end position="43"/>
    </location>
</feature>
<feature type="transmembrane region" description="Helical" evidence="2">
    <location>
        <begin position="114"/>
        <end position="135"/>
    </location>
</feature>
<feature type="transmembrane region" description="Helical" evidence="2">
    <location>
        <begin position="82"/>
        <end position="102"/>
    </location>
</feature>
<evidence type="ECO:0000313" key="4">
    <source>
        <dbReference type="EMBL" id="GAI05064.1"/>
    </source>
</evidence>
<feature type="compositionally biased region" description="Low complexity" evidence="1">
    <location>
        <begin position="143"/>
        <end position="153"/>
    </location>
</feature>
<accession>X1MFD0</accession>
<dbReference type="InterPro" id="IPR036259">
    <property type="entry name" value="MFS_trans_sf"/>
</dbReference>
<dbReference type="Gene3D" id="1.20.1250.20">
    <property type="entry name" value="MFS general substrate transporter like domains"/>
    <property type="match status" value="1"/>
</dbReference>
<dbReference type="EMBL" id="BARV01012554">
    <property type="protein sequence ID" value="GAI05064.1"/>
    <property type="molecule type" value="Genomic_DNA"/>
</dbReference>
<organism evidence="4">
    <name type="scientific">marine sediment metagenome</name>
    <dbReference type="NCBI Taxonomy" id="412755"/>
    <lineage>
        <taxon>unclassified sequences</taxon>
        <taxon>metagenomes</taxon>
        <taxon>ecological metagenomes</taxon>
    </lineage>
</organism>
<comment type="caution">
    <text evidence="4">The sequence shown here is derived from an EMBL/GenBank/DDBJ whole genome shotgun (WGS) entry which is preliminary data.</text>
</comment>
<proteinExistence type="predicted"/>
<dbReference type="AlphaFoldDB" id="X1MFD0"/>
<evidence type="ECO:0000256" key="2">
    <source>
        <dbReference type="SAM" id="Phobius"/>
    </source>
</evidence>
<evidence type="ECO:0000256" key="1">
    <source>
        <dbReference type="SAM" id="MobiDB-lite"/>
    </source>
</evidence>
<dbReference type="PROSITE" id="PS50850">
    <property type="entry name" value="MFS"/>
    <property type="match status" value="1"/>
</dbReference>
<feature type="non-terminal residue" evidence="4">
    <location>
        <position position="1"/>
    </location>
</feature>
<reference evidence="4" key="1">
    <citation type="journal article" date="2014" name="Front. Microbiol.">
        <title>High frequency of phylogenetically diverse reductive dehalogenase-homologous genes in deep subseafloor sedimentary metagenomes.</title>
        <authorList>
            <person name="Kawai M."/>
            <person name="Futagami T."/>
            <person name="Toyoda A."/>
            <person name="Takaki Y."/>
            <person name="Nishi S."/>
            <person name="Hori S."/>
            <person name="Arai W."/>
            <person name="Tsubouchi T."/>
            <person name="Morono Y."/>
            <person name="Uchiyama I."/>
            <person name="Ito T."/>
            <person name="Fujiyama A."/>
            <person name="Inagaki F."/>
            <person name="Takami H."/>
        </authorList>
    </citation>
    <scope>NUCLEOTIDE SEQUENCE</scope>
    <source>
        <strain evidence="4">Expedition CK06-06</strain>
    </source>
</reference>
<name>X1MFD0_9ZZZZ</name>
<dbReference type="InterPro" id="IPR011701">
    <property type="entry name" value="MFS"/>
</dbReference>
<keyword evidence="2" id="KW-0472">Membrane</keyword>
<dbReference type="GO" id="GO:0022857">
    <property type="term" value="F:transmembrane transporter activity"/>
    <property type="evidence" value="ECO:0007669"/>
    <property type="project" value="InterPro"/>
</dbReference>
<keyword evidence="2" id="KW-0812">Transmembrane</keyword>
<evidence type="ECO:0000259" key="3">
    <source>
        <dbReference type="PROSITE" id="PS50850"/>
    </source>
</evidence>
<feature type="domain" description="Major facilitator superfamily (MFS) profile" evidence="3">
    <location>
        <begin position="1"/>
        <end position="197"/>
    </location>
</feature>
<dbReference type="Pfam" id="PF07690">
    <property type="entry name" value="MFS_1"/>
    <property type="match status" value="1"/>
</dbReference>
<dbReference type="SUPFAM" id="SSF103473">
    <property type="entry name" value="MFS general substrate transporter"/>
    <property type="match status" value="1"/>
</dbReference>
<sequence length="197" mass="21416">LKVFSGWLSDKLGKRKSLAIIGYGLSALAKPFMYIATTWGLVLGIRFTDRLGKGVRTAPRDALVADSVSAEERGKSFGFHRAMDTSGAALGLIIAAAVVFLLQRGTLELARDTYQWLVLIGIVPAVLALFVFFFVREAKKGSSSQTQSNSQTNPPYTDRSPQATKAGFDNRFKLFLGIMFLFTLGNSSDESTSYSLG</sequence>